<keyword evidence="2" id="KW-1185">Reference proteome</keyword>
<reference evidence="1 2" key="1">
    <citation type="submission" date="2019-09" db="EMBL/GenBank/DDBJ databases">
        <title>Biological control of the noxious weed angled onion (Allium triquetrum) thwarted by endophytic bacteria in Victoria, Australia.</title>
        <authorList>
            <person name="Tehranchian P."/>
            <person name="Adair R.J."/>
            <person name="Van T.H."/>
            <person name="Morrison P.D."/>
            <person name="Williams H."/>
            <person name="Lawrie A.C."/>
        </authorList>
    </citation>
    <scope>NUCLEOTIDE SEQUENCE [LARGE SCALE GENOMIC DNA]</scope>
    <source>
        <strain evidence="1 2">RPTAtOch1</strain>
    </source>
</reference>
<accession>A0A5N1K4N5</accession>
<evidence type="ECO:0000313" key="2">
    <source>
        <dbReference type="Proteomes" id="UP000327108"/>
    </source>
</evidence>
<organism evidence="1 2">
    <name type="scientific">Ochrobactrum quorumnocens</name>
    <dbReference type="NCBI Taxonomy" id="271865"/>
    <lineage>
        <taxon>Bacteria</taxon>
        <taxon>Pseudomonadati</taxon>
        <taxon>Pseudomonadota</taxon>
        <taxon>Alphaproteobacteria</taxon>
        <taxon>Hyphomicrobiales</taxon>
        <taxon>Brucellaceae</taxon>
        <taxon>Brucella/Ochrobactrum group</taxon>
        <taxon>Ochrobactrum</taxon>
    </lineage>
</organism>
<comment type="caution">
    <text evidence="1">The sequence shown here is derived from an EMBL/GenBank/DDBJ whole genome shotgun (WGS) entry which is preliminary data.</text>
</comment>
<dbReference type="EMBL" id="VYXQ01000002">
    <property type="protein sequence ID" value="KAA9370470.1"/>
    <property type="molecule type" value="Genomic_DNA"/>
</dbReference>
<dbReference type="AlphaFoldDB" id="A0A5N1K4N5"/>
<proteinExistence type="predicted"/>
<sequence length="60" mass="6960">MLVTEGYKCRKQTTSPLFIEKLRHCPCSHARWAIETRSNYSIGPKIGMDFWKARCVDSLV</sequence>
<dbReference type="Proteomes" id="UP000327108">
    <property type="component" value="Unassembled WGS sequence"/>
</dbReference>
<protein>
    <submittedName>
        <fullName evidence="1">Uncharacterized protein</fullName>
    </submittedName>
</protein>
<name>A0A5N1K4N5_9HYPH</name>
<evidence type="ECO:0000313" key="1">
    <source>
        <dbReference type="EMBL" id="KAA9370470.1"/>
    </source>
</evidence>
<gene>
    <name evidence="1" type="ORF">F3W84_02190</name>
</gene>